<dbReference type="SUPFAM" id="SSF56300">
    <property type="entry name" value="Metallo-dependent phosphatases"/>
    <property type="match status" value="1"/>
</dbReference>
<evidence type="ECO:0000256" key="7">
    <source>
        <dbReference type="RuleBase" id="RU363069"/>
    </source>
</evidence>
<proteinExistence type="inferred from homology"/>
<comment type="caution">
    <text evidence="10">The sequence shown here is derived from an EMBL/GenBank/DDBJ whole genome shotgun (WGS) entry which is preliminary data.</text>
</comment>
<dbReference type="InterPro" id="IPR026843">
    <property type="entry name" value="SbcD_C"/>
</dbReference>
<evidence type="ECO:0000259" key="8">
    <source>
        <dbReference type="Pfam" id="PF00149"/>
    </source>
</evidence>
<dbReference type="Pfam" id="PF12320">
    <property type="entry name" value="SbcD_C"/>
    <property type="match status" value="1"/>
</dbReference>
<dbReference type="InterPro" id="IPR050535">
    <property type="entry name" value="DNA_Repair-Maintenance_Comp"/>
</dbReference>
<dbReference type="GO" id="GO:0004519">
    <property type="term" value="F:endonuclease activity"/>
    <property type="evidence" value="ECO:0007669"/>
    <property type="project" value="UniProtKB-KW"/>
</dbReference>
<dbReference type="GO" id="GO:0006260">
    <property type="term" value="P:DNA replication"/>
    <property type="evidence" value="ECO:0007669"/>
    <property type="project" value="UniProtKB-KW"/>
</dbReference>
<dbReference type="Pfam" id="PF00149">
    <property type="entry name" value="Metallophos"/>
    <property type="match status" value="1"/>
</dbReference>
<evidence type="ECO:0000313" key="10">
    <source>
        <dbReference type="EMBL" id="HIX82434.1"/>
    </source>
</evidence>
<evidence type="ECO:0000256" key="1">
    <source>
        <dbReference type="ARBA" id="ARBA00010555"/>
    </source>
</evidence>
<dbReference type="CDD" id="cd00840">
    <property type="entry name" value="MPP_Mre11_N"/>
    <property type="match status" value="1"/>
</dbReference>
<dbReference type="AlphaFoldDB" id="A0A9D1XN73"/>
<dbReference type="GO" id="GO:0008408">
    <property type="term" value="F:3'-5' exonuclease activity"/>
    <property type="evidence" value="ECO:0007669"/>
    <property type="project" value="InterPro"/>
</dbReference>
<sequence>MRFVHIGDIHLGKWLYQQSLLDIQADLLDQVCNYLVDNDIDVLIMAGDIYDRSIPSNEAVDVLNDFLTKVILKHHKKVLMIAGNHDSASRLQFASGLLKQEGLYIEAYPPKELKPVTIDGVNFYLLPFFKPSYIRYLFKDEKITTYQDAFACYLKNQNIDYSKTNVLVTHQFIAGNQDNIRSDSEAILNVGGTEIIDVNLVKQFDYVALGHLHAPQKISKEAIRYSGSLMAYSFDEVNQNKSIVDVEISNKNVSYQLISLKPKQNLIKISGYFDELMADTYPGNNLDFIAIELLDKSLIPNAIDYLRSKFLNVLQITYPSLVNEQDEHNLTKADSGFEKLNPVELFEQFYNKIKGEQLSDEGKTVTIFLPS</sequence>
<keyword evidence="7" id="KW-0235">DNA replication</keyword>
<feature type="domain" description="Nuclease SbcCD subunit D C-terminal" evidence="9">
    <location>
        <begin position="263"/>
        <end position="352"/>
    </location>
</feature>
<feature type="domain" description="Calcineurin-like phosphoesterase" evidence="8">
    <location>
        <begin position="1"/>
        <end position="215"/>
    </location>
</feature>
<evidence type="ECO:0000259" key="9">
    <source>
        <dbReference type="Pfam" id="PF12320"/>
    </source>
</evidence>
<comment type="subunit">
    <text evidence="2 7">Heterodimer of SbcC and SbcD.</text>
</comment>
<dbReference type="NCBIfam" id="TIGR00619">
    <property type="entry name" value="sbcd"/>
    <property type="match status" value="1"/>
</dbReference>
<feature type="non-terminal residue" evidence="10">
    <location>
        <position position="371"/>
    </location>
</feature>
<dbReference type="InterPro" id="IPR004843">
    <property type="entry name" value="Calcineurin-like_PHP"/>
</dbReference>
<comment type="function">
    <text evidence="7">SbcCD cleaves DNA hairpin structures. These structures can inhibit DNA replication and are intermediates in certain DNA recombination reactions. The complex acts as a 3'-&gt;5' double strand exonuclease that can open hairpins. It also has a 5' single-strand endonuclease activity.</text>
</comment>
<dbReference type="Proteomes" id="UP000886724">
    <property type="component" value="Unassembled WGS sequence"/>
</dbReference>
<dbReference type="EMBL" id="DXET01000238">
    <property type="protein sequence ID" value="HIX82434.1"/>
    <property type="molecule type" value="Genomic_DNA"/>
</dbReference>
<dbReference type="InterPro" id="IPR041796">
    <property type="entry name" value="Mre11_N"/>
</dbReference>
<keyword evidence="5 7" id="KW-0378">Hydrolase</keyword>
<keyword evidence="7" id="KW-0255">Endonuclease</keyword>
<accession>A0A9D1XN73</accession>
<reference evidence="10" key="1">
    <citation type="journal article" date="2021" name="PeerJ">
        <title>Extensive microbial diversity within the chicken gut microbiome revealed by metagenomics and culture.</title>
        <authorList>
            <person name="Gilroy R."/>
            <person name="Ravi A."/>
            <person name="Getino M."/>
            <person name="Pursley I."/>
            <person name="Horton D.L."/>
            <person name="Alikhan N.F."/>
            <person name="Baker D."/>
            <person name="Gharbi K."/>
            <person name="Hall N."/>
            <person name="Watson M."/>
            <person name="Adriaenssens E.M."/>
            <person name="Foster-Nyarko E."/>
            <person name="Jarju S."/>
            <person name="Secka A."/>
            <person name="Antonio M."/>
            <person name="Oren A."/>
            <person name="Chaudhuri R.R."/>
            <person name="La Ragione R."/>
            <person name="Hildebrand F."/>
            <person name="Pallen M.J."/>
        </authorList>
    </citation>
    <scope>NUCLEOTIDE SEQUENCE</scope>
    <source>
        <strain evidence="10">ChiGjej1B1-14440</strain>
    </source>
</reference>
<keyword evidence="4 7" id="KW-0540">Nuclease</keyword>
<dbReference type="PANTHER" id="PTHR30337">
    <property type="entry name" value="COMPONENT OF ATP-DEPENDENT DSDNA EXONUCLEASE"/>
    <property type="match status" value="1"/>
</dbReference>
<evidence type="ECO:0000256" key="2">
    <source>
        <dbReference type="ARBA" id="ARBA00011322"/>
    </source>
</evidence>
<evidence type="ECO:0000256" key="6">
    <source>
        <dbReference type="ARBA" id="ARBA00022839"/>
    </source>
</evidence>
<evidence type="ECO:0000256" key="3">
    <source>
        <dbReference type="ARBA" id="ARBA00013365"/>
    </source>
</evidence>
<evidence type="ECO:0000313" key="11">
    <source>
        <dbReference type="Proteomes" id="UP000886724"/>
    </source>
</evidence>
<comment type="similarity">
    <text evidence="1 7">Belongs to the SbcD family.</text>
</comment>
<dbReference type="InterPro" id="IPR029052">
    <property type="entry name" value="Metallo-depent_PP-like"/>
</dbReference>
<name>A0A9D1XN73_9FIRM</name>
<protein>
    <recommendedName>
        <fullName evidence="3 7">Nuclease SbcCD subunit D</fullName>
    </recommendedName>
</protein>
<reference evidence="10" key="2">
    <citation type="submission" date="2021-04" db="EMBL/GenBank/DDBJ databases">
        <authorList>
            <person name="Gilroy R."/>
        </authorList>
    </citation>
    <scope>NUCLEOTIDE SEQUENCE</scope>
    <source>
        <strain evidence="10">ChiGjej1B1-14440</strain>
    </source>
</reference>
<dbReference type="InterPro" id="IPR004593">
    <property type="entry name" value="SbcD"/>
</dbReference>
<dbReference type="GO" id="GO:0006310">
    <property type="term" value="P:DNA recombination"/>
    <property type="evidence" value="ECO:0007669"/>
    <property type="project" value="UniProtKB-KW"/>
</dbReference>
<organism evidence="10 11">
    <name type="scientific">Candidatus Erysipelatoclostridium merdavium</name>
    <dbReference type="NCBI Taxonomy" id="2838566"/>
    <lineage>
        <taxon>Bacteria</taxon>
        <taxon>Bacillati</taxon>
        <taxon>Bacillota</taxon>
        <taxon>Erysipelotrichia</taxon>
        <taxon>Erysipelotrichales</taxon>
        <taxon>Erysipelotrichales incertae sedis</taxon>
    </lineage>
</organism>
<dbReference type="Gene3D" id="3.60.21.10">
    <property type="match status" value="1"/>
</dbReference>
<keyword evidence="7" id="KW-0233">DNA recombination</keyword>
<dbReference type="PANTHER" id="PTHR30337:SF0">
    <property type="entry name" value="NUCLEASE SBCCD SUBUNIT D"/>
    <property type="match status" value="1"/>
</dbReference>
<keyword evidence="6 7" id="KW-0269">Exonuclease</keyword>
<evidence type="ECO:0000256" key="4">
    <source>
        <dbReference type="ARBA" id="ARBA00022722"/>
    </source>
</evidence>
<evidence type="ECO:0000256" key="5">
    <source>
        <dbReference type="ARBA" id="ARBA00022801"/>
    </source>
</evidence>
<gene>
    <name evidence="7" type="primary">sbcD</name>
    <name evidence="10" type="ORF">H9980_10770</name>
</gene>